<feature type="region of interest" description="Disordered" evidence="1">
    <location>
        <begin position="363"/>
        <end position="488"/>
    </location>
</feature>
<organism evidence="2">
    <name type="scientific">Cladocopium goreaui</name>
    <dbReference type="NCBI Taxonomy" id="2562237"/>
    <lineage>
        <taxon>Eukaryota</taxon>
        <taxon>Sar</taxon>
        <taxon>Alveolata</taxon>
        <taxon>Dinophyceae</taxon>
        <taxon>Suessiales</taxon>
        <taxon>Symbiodiniaceae</taxon>
        <taxon>Cladocopium</taxon>
    </lineage>
</organism>
<keyword evidence="4" id="KW-1185">Reference proteome</keyword>
<evidence type="ECO:0000256" key="1">
    <source>
        <dbReference type="SAM" id="MobiDB-lite"/>
    </source>
</evidence>
<dbReference type="EMBL" id="CAMXCT030002990">
    <property type="protein sequence ID" value="CAL4789042.1"/>
    <property type="molecule type" value="Genomic_DNA"/>
</dbReference>
<feature type="non-terminal residue" evidence="2">
    <location>
        <position position="1"/>
    </location>
</feature>
<reference evidence="2" key="1">
    <citation type="submission" date="2022-10" db="EMBL/GenBank/DDBJ databases">
        <authorList>
            <person name="Chen Y."/>
            <person name="Dougan E. K."/>
            <person name="Chan C."/>
            <person name="Rhodes N."/>
            <person name="Thang M."/>
        </authorList>
    </citation>
    <scope>NUCLEOTIDE SEQUENCE</scope>
</reference>
<feature type="region of interest" description="Disordered" evidence="1">
    <location>
        <begin position="1016"/>
        <end position="1046"/>
    </location>
</feature>
<evidence type="ECO:0000313" key="3">
    <source>
        <dbReference type="EMBL" id="CAL1155105.1"/>
    </source>
</evidence>
<name>A0A9P1D1V4_9DINO</name>
<dbReference type="Proteomes" id="UP001152797">
    <property type="component" value="Unassembled WGS sequence"/>
</dbReference>
<accession>A0A9P1D1V4</accession>
<feature type="region of interest" description="Disordered" evidence="1">
    <location>
        <begin position="1144"/>
        <end position="1163"/>
    </location>
</feature>
<proteinExistence type="predicted"/>
<reference evidence="3" key="2">
    <citation type="submission" date="2024-04" db="EMBL/GenBank/DDBJ databases">
        <authorList>
            <person name="Chen Y."/>
            <person name="Shah S."/>
            <person name="Dougan E. K."/>
            <person name="Thang M."/>
            <person name="Chan C."/>
        </authorList>
    </citation>
    <scope>NUCLEOTIDE SEQUENCE [LARGE SCALE GENOMIC DNA]</scope>
</reference>
<evidence type="ECO:0000313" key="4">
    <source>
        <dbReference type="Proteomes" id="UP001152797"/>
    </source>
</evidence>
<feature type="compositionally biased region" description="Low complexity" evidence="1">
    <location>
        <begin position="408"/>
        <end position="452"/>
    </location>
</feature>
<feature type="compositionally biased region" description="Acidic residues" evidence="1">
    <location>
        <begin position="389"/>
        <end position="398"/>
    </location>
</feature>
<feature type="region of interest" description="Disordered" evidence="1">
    <location>
        <begin position="1425"/>
        <end position="1454"/>
    </location>
</feature>
<gene>
    <name evidence="2" type="ORF">C1SCF055_LOCUS27748</name>
</gene>
<feature type="compositionally biased region" description="Basic and acidic residues" evidence="1">
    <location>
        <begin position="1425"/>
        <end position="1452"/>
    </location>
</feature>
<protein>
    <submittedName>
        <fullName evidence="2">Uncharacterized protein</fullName>
    </submittedName>
</protein>
<dbReference type="EMBL" id="CAMXCT010002990">
    <property type="protein sequence ID" value="CAI4001730.1"/>
    <property type="molecule type" value="Genomic_DNA"/>
</dbReference>
<feature type="non-terminal residue" evidence="2">
    <location>
        <position position="1590"/>
    </location>
</feature>
<evidence type="ECO:0000313" key="2">
    <source>
        <dbReference type="EMBL" id="CAI4001730.1"/>
    </source>
</evidence>
<sequence>RQLAAVRRDLSNRETSHRSDVHWLNSLCNDCKTDFNDHSLPDPDIVRRNRCFLEMCIGKNNFEKFKHEVDDLTCLDSGRLPSTVPTDFVTHLFWALTELFHMKMQLRLSAICKYKKVETLERVSFTLPETGAWEVAGGDAYCEDSSDDEKCAQSSLSSLLLAAGKKQPSKTTKNRSVWEQGGFAAEIGEESKFQKMIQDNPSVLHEFLAVRGRLVKLKQENPSMRFRLESNACTRETVTTSTTGESGLEAPEMFWVELDIYEARYGPARPDEIVYEEVEPGSGVKKPGVNVRTGMSGWHKRINRTYKSVSRTAQLNDQVNLDPNRDTVGIMHAAARKAVLKRPEKIAKEILSLENTLFGSSASGIRSDSSMPAPATASVTDPGTAAAEPESEGSEDELPPVGFHDTLKSFAASAPKASAGKAKAKPKAAPTLPKATVTASAPKATAKATAKASLKRKNHGQDPSKPDAKNQRTNPDNMGGKKRTADECSLGMDAAGPDDMKVSMDADDDLPEADRVTMDFFEKKFAGLKYLEPPLSDSAFKQYLQDVSTQLRQMNIELRTKRRSCLRRSGRENDPLHKALVAFSENVASFHQLVKCLNGSTQLESETNLLDYLDKAKNQYDLEFNGSVMRRALKSLVNENFRLSAWDALTKTTKAIIDRRFIVDDKGDKMTSSDFYMLLCSQVFQKMIRTASAKFKTKVGPWIDESIRSLDNGVFNGPDVSSWHMTKHLCNLEFYKPIKTIMDLLTDISKCTISMHGGQNVLQSMQTHLAAFNPAVNAIQVRSIANNYGKVVCESMLELLEAKTIFESDAERNAWGAKVKENCEQWSLHVSCLPKEDDARESILLMSEFAQSLCLTGMALQNPKLPLAEISKMFKRLVDYDMDTTLKIANTFNELAKSTLNKEIEDTLLANFTSRIIDDGNEKMAKWWITQETELNNMLTEVKSMSLPDASSLSFPDDGSPCPPLNQIPELKAVSEKGNVNTMCKSLGDRLNSIKAMLPLKPESICVDINKLAKDVKKEKTEDQKKKESKRSTTETVPAETLPAETMLGETLPAETETMLAETVPAETLPVGASSAATEVDLPEPKPDVATDVNMEKLKTPEPDETATDVTNVKIPDETVAEEVKTSTIVLAVANAAAAGDSMQIDKTHTSESKESVHDNTKAKGNAKDIFDLDSALSQAKNHNLLPQFIKYFSEANDIGDADADESWVFGDESKSDPMEDLRGFNQFLIEHNELPIPYTFEGRTEGTIYLMPGETIDTDRLKYLVKHAQQHPRFKDFMNFSTTQHDINWKFGASMAVQAKIRALPSLKLGDFFSGAGSFVKIVEVEHMFLCEWIPFKQRHLQDLVGEDASSVATFKACIAALTEFVPDFFLLENVDLGDGDDPEHFMLDDDDPAVVAELNRRRQVRAKADAKLCLGDENHPEHFVRDRVGKSKTEEPKAKASKEKEKDSDTGKWQLTHQQLAESRGLSWPLAVPDELASNMWFKTLSQRERENMLFVLNERSTQIATGKEVPTILPSTKLMDLVRRRILLGRELMHLQGLQLGRELTEKLTESQMVDLAGNGFAATSCLAVFLAMLFELDYRTHSESEQ</sequence>
<dbReference type="EMBL" id="CAMXCT020002990">
    <property type="protein sequence ID" value="CAL1155105.1"/>
    <property type="molecule type" value="Genomic_DNA"/>
</dbReference>
<feature type="compositionally biased region" description="Basic and acidic residues" evidence="1">
    <location>
        <begin position="459"/>
        <end position="470"/>
    </location>
</feature>
<feature type="compositionally biased region" description="Basic and acidic residues" evidence="1">
    <location>
        <begin position="1016"/>
        <end position="1033"/>
    </location>
</feature>
<comment type="caution">
    <text evidence="2">The sequence shown here is derived from an EMBL/GenBank/DDBJ whole genome shotgun (WGS) entry which is preliminary data.</text>
</comment>